<evidence type="ECO:0000313" key="3">
    <source>
        <dbReference type="Proteomes" id="UP000054324"/>
    </source>
</evidence>
<feature type="region of interest" description="Disordered" evidence="1">
    <location>
        <begin position="301"/>
        <end position="339"/>
    </location>
</feature>
<dbReference type="GeneID" id="20321403"/>
<dbReference type="CTD" id="20321403"/>
<accession>A0A074ZHR5</accession>
<feature type="compositionally biased region" description="Acidic residues" evidence="1">
    <location>
        <begin position="50"/>
        <end position="94"/>
    </location>
</feature>
<gene>
    <name evidence="2" type="ORF">T265_07224</name>
</gene>
<reference evidence="2 3" key="1">
    <citation type="submission" date="2013-11" db="EMBL/GenBank/DDBJ databases">
        <title>Opisthorchis viverrini - life in the bile duct.</title>
        <authorList>
            <person name="Young N.D."/>
            <person name="Nagarajan N."/>
            <person name="Lin S.J."/>
            <person name="Korhonen P.K."/>
            <person name="Jex A.R."/>
            <person name="Hall R.S."/>
            <person name="Safavi-Hemami H."/>
            <person name="Kaewkong W."/>
            <person name="Bertrand D."/>
            <person name="Gao S."/>
            <person name="Seet Q."/>
            <person name="Wongkham S."/>
            <person name="Teh B.T."/>
            <person name="Wongkham C."/>
            <person name="Intapan P.M."/>
            <person name="Maleewong W."/>
            <person name="Yang X."/>
            <person name="Hu M."/>
            <person name="Wang Z."/>
            <person name="Hofmann A."/>
            <person name="Sternberg P.W."/>
            <person name="Tan P."/>
            <person name="Wang J."/>
            <person name="Gasser R.B."/>
        </authorList>
    </citation>
    <scope>NUCLEOTIDE SEQUENCE [LARGE SCALE GENOMIC DNA]</scope>
</reference>
<protein>
    <submittedName>
        <fullName evidence="2">Uncharacterized protein</fullName>
    </submittedName>
</protein>
<dbReference type="RefSeq" id="XP_009170953.1">
    <property type="nucleotide sequence ID" value="XM_009172689.1"/>
</dbReference>
<organism evidence="2 3">
    <name type="scientific">Opisthorchis viverrini</name>
    <name type="common">Southeast Asian liver fluke</name>
    <dbReference type="NCBI Taxonomy" id="6198"/>
    <lineage>
        <taxon>Eukaryota</taxon>
        <taxon>Metazoa</taxon>
        <taxon>Spiralia</taxon>
        <taxon>Lophotrochozoa</taxon>
        <taxon>Platyhelminthes</taxon>
        <taxon>Trematoda</taxon>
        <taxon>Digenea</taxon>
        <taxon>Opisthorchiida</taxon>
        <taxon>Opisthorchiata</taxon>
        <taxon>Opisthorchiidae</taxon>
        <taxon>Opisthorchis</taxon>
    </lineage>
</organism>
<evidence type="ECO:0000256" key="1">
    <source>
        <dbReference type="SAM" id="MobiDB-lite"/>
    </source>
</evidence>
<name>A0A074ZHR5_OPIVI</name>
<dbReference type="Proteomes" id="UP000054324">
    <property type="component" value="Unassembled WGS sequence"/>
</dbReference>
<sequence>MSGIENRSISSSELAYILSRPPTRVQVGFCSKLMRVIDCHGYNGKRCLTEEYEEDDDDGDDDDDDNDDHDDDDDDDGVDDNDDDDDDDNDDDDAVTQRGGCPKPLGCENKGVESMRCWCSGNTLSSHFKYSKLKLLHDQEYVLLISSNKTEIRVPFSLSCGWILQNRSAGQDKDCSNETYRTMTIKNVMDTDTGIKRDNRIERFFIRYLEQKLPGDLNFFRGLDTSTSVLTVALWLDCAPGTGDGLLESSSKEWVQMGSLVWKRHVSQLRPTECQILKAEEQLIDLNRLLENFDLPRPVPIATASDVPPKTDPLLQPRRRTGRARKLVKPLQLDTRRQS</sequence>
<dbReference type="EMBL" id="KL596781">
    <property type="protein sequence ID" value="KER25282.1"/>
    <property type="molecule type" value="Genomic_DNA"/>
</dbReference>
<feature type="region of interest" description="Disordered" evidence="1">
    <location>
        <begin position="50"/>
        <end position="103"/>
    </location>
</feature>
<feature type="compositionally biased region" description="Basic residues" evidence="1">
    <location>
        <begin position="317"/>
        <end position="328"/>
    </location>
</feature>
<keyword evidence="3" id="KW-1185">Reference proteome</keyword>
<proteinExistence type="predicted"/>
<dbReference type="KEGG" id="ovi:T265_07224"/>
<dbReference type="AlphaFoldDB" id="A0A074ZHR5"/>
<evidence type="ECO:0000313" key="2">
    <source>
        <dbReference type="EMBL" id="KER25282.1"/>
    </source>
</evidence>